<evidence type="ECO:0000313" key="3">
    <source>
        <dbReference type="EMBL" id="KFP63493.1"/>
    </source>
</evidence>
<dbReference type="Proteomes" id="UP000054116">
    <property type="component" value="Unassembled WGS sequence"/>
</dbReference>
<dbReference type="EMBL" id="KK512122">
    <property type="protein sequence ID" value="KFP63493.1"/>
    <property type="molecule type" value="Genomic_DNA"/>
</dbReference>
<dbReference type="InterPro" id="IPR009146">
    <property type="entry name" value="Groucho_enhance"/>
</dbReference>
<dbReference type="InterPro" id="IPR015943">
    <property type="entry name" value="WD40/YVTN_repeat-like_dom_sf"/>
</dbReference>
<dbReference type="PANTHER" id="PTHR10814">
    <property type="entry name" value="TRANSDUCIN-LIKE ENHANCER PROTEIN"/>
    <property type="match status" value="1"/>
</dbReference>
<gene>
    <name evidence="3" type="ORF">N322_06143</name>
</gene>
<dbReference type="InterPro" id="IPR036322">
    <property type="entry name" value="WD40_repeat_dom_sf"/>
</dbReference>
<dbReference type="GO" id="GO:0005667">
    <property type="term" value="C:transcription regulator complex"/>
    <property type="evidence" value="ECO:0007669"/>
    <property type="project" value="TreeGrafter"/>
</dbReference>
<dbReference type="SMART" id="SM00320">
    <property type="entry name" value="WD40"/>
    <property type="match status" value="1"/>
</dbReference>
<dbReference type="PANTHER" id="PTHR10814:SF4">
    <property type="entry name" value="TRANSDUCIN-LIKE ENHANCER PROTEIN 2"/>
    <property type="match status" value="1"/>
</dbReference>
<keyword evidence="4" id="KW-1185">Reference proteome</keyword>
<feature type="compositionally biased region" description="Pro residues" evidence="2">
    <location>
        <begin position="114"/>
        <end position="123"/>
    </location>
</feature>
<proteinExistence type="inferred from homology"/>
<feature type="non-terminal residue" evidence="3">
    <location>
        <position position="314"/>
    </location>
</feature>
<dbReference type="InterPro" id="IPR001680">
    <property type="entry name" value="WD40_rpt"/>
</dbReference>
<evidence type="ECO:0000313" key="4">
    <source>
        <dbReference type="Proteomes" id="UP000054116"/>
    </source>
</evidence>
<dbReference type="GO" id="GO:0003714">
    <property type="term" value="F:transcription corepressor activity"/>
    <property type="evidence" value="ECO:0007669"/>
    <property type="project" value="TreeGrafter"/>
</dbReference>
<comment type="similarity">
    <text evidence="1">Belongs to the WD repeat Groucho/TLE family.</text>
</comment>
<dbReference type="Gene3D" id="2.130.10.10">
    <property type="entry name" value="YVTN repeat-like/Quinoprotein amine dehydrogenase"/>
    <property type="match status" value="1"/>
</dbReference>
<dbReference type="GO" id="GO:0090090">
    <property type="term" value="P:negative regulation of canonical Wnt signaling pathway"/>
    <property type="evidence" value="ECO:0007669"/>
    <property type="project" value="TreeGrafter"/>
</dbReference>
<sequence>LSPSLVQSISASPPESLQDEEQTGGMGLKRKREEKNLPGHYDSDGDKSDYNLVVDEDPPSEPGSPSHAPSSRLPPARREMPESPASIASSRSMTPLKPKDQSLVGRRVASPPCASLPPAPGPSSAPLLRQPPAKAPATDTITLCSPLSMSSPYTSSFGMVPHATLNGELPAPSMYMGIHLSPQVSSAMMYSRSPMVSCQGIGQACVAFESHPHLRASTISSSLATIPGGKPAYSFHVNADGEMQPVPFPPDALIGSGIPRHARQLHTLTHGEVVCAVTISSSTQHVYTGGKGCVKVWDVGQPGTKTAVAQLDCL</sequence>
<accession>A0A091LV92</accession>
<feature type="compositionally biased region" description="Polar residues" evidence="2">
    <location>
        <begin position="1"/>
        <end position="15"/>
    </location>
</feature>
<dbReference type="GO" id="GO:0005634">
    <property type="term" value="C:nucleus"/>
    <property type="evidence" value="ECO:0007669"/>
    <property type="project" value="InterPro"/>
</dbReference>
<feature type="non-terminal residue" evidence="3">
    <location>
        <position position="1"/>
    </location>
</feature>
<evidence type="ECO:0000256" key="2">
    <source>
        <dbReference type="SAM" id="MobiDB-lite"/>
    </source>
</evidence>
<reference evidence="3 4" key="1">
    <citation type="submission" date="2014-04" db="EMBL/GenBank/DDBJ databases">
        <title>Genome evolution of avian class.</title>
        <authorList>
            <person name="Zhang G."/>
            <person name="Li C."/>
        </authorList>
    </citation>
    <scope>NUCLEOTIDE SEQUENCE [LARGE SCALE GENOMIC DNA]</scope>
    <source>
        <strain evidence="3">BGI_N322</strain>
    </source>
</reference>
<dbReference type="SUPFAM" id="SSF50978">
    <property type="entry name" value="WD40 repeat-like"/>
    <property type="match status" value="1"/>
</dbReference>
<protein>
    <submittedName>
        <fullName evidence="3">Transducin-like enhancer protein 2</fullName>
    </submittedName>
</protein>
<dbReference type="AlphaFoldDB" id="A0A091LV92"/>
<evidence type="ECO:0000256" key="1">
    <source>
        <dbReference type="ARBA" id="ARBA00005969"/>
    </source>
</evidence>
<feature type="region of interest" description="Disordered" evidence="2">
    <location>
        <begin position="1"/>
        <end position="139"/>
    </location>
</feature>
<organism evidence="3 4">
    <name type="scientific">Cariama cristata</name>
    <name type="common">Red-legged seriema</name>
    <dbReference type="NCBI Taxonomy" id="54380"/>
    <lineage>
        <taxon>Eukaryota</taxon>
        <taxon>Metazoa</taxon>
        <taxon>Chordata</taxon>
        <taxon>Craniata</taxon>
        <taxon>Vertebrata</taxon>
        <taxon>Euteleostomi</taxon>
        <taxon>Archelosauria</taxon>
        <taxon>Archosauria</taxon>
        <taxon>Dinosauria</taxon>
        <taxon>Saurischia</taxon>
        <taxon>Theropoda</taxon>
        <taxon>Coelurosauria</taxon>
        <taxon>Aves</taxon>
        <taxon>Neognathae</taxon>
        <taxon>Neoaves</taxon>
        <taxon>Telluraves</taxon>
        <taxon>Australaves</taxon>
        <taxon>Cariamiformes</taxon>
        <taxon>Cariamidae</taxon>
        <taxon>Cariama</taxon>
    </lineage>
</organism>
<feature type="compositionally biased region" description="Basic and acidic residues" evidence="2">
    <location>
        <begin position="31"/>
        <end position="49"/>
    </location>
</feature>
<name>A0A091LV92_CARIC</name>